<feature type="chain" id="PRO_5012768070" evidence="5">
    <location>
        <begin position="16"/>
        <end position="218"/>
    </location>
</feature>
<feature type="signal peptide" evidence="5">
    <location>
        <begin position="1"/>
        <end position="15"/>
    </location>
</feature>
<evidence type="ECO:0000259" key="6">
    <source>
        <dbReference type="PROSITE" id="PS51471"/>
    </source>
</evidence>
<keyword evidence="4 7" id="KW-0560">Oxidoreductase</keyword>
<dbReference type="eggNOG" id="KOG0143">
    <property type="taxonomic scope" value="Eukaryota"/>
</dbReference>
<evidence type="ECO:0000256" key="2">
    <source>
        <dbReference type="ARBA" id="ARBA00022896"/>
    </source>
</evidence>
<keyword evidence="8" id="KW-1185">Reference proteome</keyword>
<protein>
    <submittedName>
        <fullName evidence="7">Oxidoreductase, putative</fullName>
        <ecNumber evidence="7">1.14.11.23</ecNumber>
    </submittedName>
</protein>
<evidence type="ECO:0000256" key="4">
    <source>
        <dbReference type="RuleBase" id="RU003682"/>
    </source>
</evidence>
<evidence type="ECO:0000313" key="7">
    <source>
        <dbReference type="EMBL" id="EEF31612.1"/>
    </source>
</evidence>
<sequence length="218" mass="24927">MTVWLSFCILQRALMLVKYSNGPGNSRIRVEDTILEFTAKSQLISEVVFRAMAMSLDLEDHCFLDKCGVRATMQARFNFFPPCSRHDLVLGLKPHSDSSAITIVLQDQEVEGLQLLKDDQWFRVPVIPGALLINIGDQIEIMSNGFFKSPVHRAVINPTRERFSVAVFYSPDPENDIEPVDGLVNEARPRLYKKVKNYVGNFLQYYQQGKRLVEDMKI</sequence>
<dbReference type="EC" id="1.14.11.23" evidence="7"/>
<dbReference type="InterPro" id="IPR044861">
    <property type="entry name" value="IPNS-like_FE2OG_OXY"/>
</dbReference>
<dbReference type="InterPro" id="IPR050295">
    <property type="entry name" value="Plant_2OG-oxidoreductases"/>
</dbReference>
<reference evidence="8" key="1">
    <citation type="journal article" date="2010" name="Nat. Biotechnol.">
        <title>Draft genome sequence of the oilseed species Ricinus communis.</title>
        <authorList>
            <person name="Chan A.P."/>
            <person name="Crabtree J."/>
            <person name="Zhao Q."/>
            <person name="Lorenzi H."/>
            <person name="Orvis J."/>
            <person name="Puiu D."/>
            <person name="Melake-Berhan A."/>
            <person name="Jones K.M."/>
            <person name="Redman J."/>
            <person name="Chen G."/>
            <person name="Cahoon E.B."/>
            <person name="Gedil M."/>
            <person name="Stanke M."/>
            <person name="Haas B.J."/>
            <person name="Wortman J.R."/>
            <person name="Fraser-Liggett C.M."/>
            <person name="Ravel J."/>
            <person name="Rabinowicz P.D."/>
        </authorList>
    </citation>
    <scope>NUCLEOTIDE SEQUENCE [LARGE SCALE GENOMIC DNA]</scope>
    <source>
        <strain evidence="8">cv. Hale</strain>
    </source>
</reference>
<dbReference type="Pfam" id="PF03171">
    <property type="entry name" value="2OG-FeII_Oxy"/>
    <property type="match status" value="1"/>
</dbReference>
<gene>
    <name evidence="7" type="ORF">RCOM_0003320</name>
</gene>
<dbReference type="AlphaFoldDB" id="B9SXN3"/>
<keyword evidence="5" id="KW-0732">Signal</keyword>
<dbReference type="GO" id="GO:0031418">
    <property type="term" value="F:L-ascorbic acid binding"/>
    <property type="evidence" value="ECO:0007669"/>
    <property type="project" value="UniProtKB-KW"/>
</dbReference>
<dbReference type="GO" id="GO:0046872">
    <property type="term" value="F:metal ion binding"/>
    <property type="evidence" value="ECO:0007669"/>
    <property type="project" value="UniProtKB-KW"/>
</dbReference>
<evidence type="ECO:0000313" key="8">
    <source>
        <dbReference type="Proteomes" id="UP000008311"/>
    </source>
</evidence>
<evidence type="ECO:0000256" key="5">
    <source>
        <dbReference type="SAM" id="SignalP"/>
    </source>
</evidence>
<comment type="similarity">
    <text evidence="4">Belongs to the iron/ascorbate-dependent oxidoreductase family.</text>
</comment>
<dbReference type="PANTHER" id="PTHR47991">
    <property type="entry name" value="OXOGLUTARATE/IRON-DEPENDENT DIOXYGENASE"/>
    <property type="match status" value="1"/>
</dbReference>
<dbReference type="EMBL" id="EQ974230">
    <property type="protein sequence ID" value="EEF31612.1"/>
    <property type="molecule type" value="Genomic_DNA"/>
</dbReference>
<keyword evidence="3 4" id="KW-0408">Iron</keyword>
<dbReference type="SUPFAM" id="SSF51197">
    <property type="entry name" value="Clavaminate synthase-like"/>
    <property type="match status" value="1"/>
</dbReference>
<keyword evidence="1 4" id="KW-0479">Metal-binding</keyword>
<dbReference type="InParanoid" id="B9SXN3"/>
<keyword evidence="2" id="KW-0847">Vitamin C</keyword>
<name>B9SXN3_RICCO</name>
<dbReference type="InterPro" id="IPR027443">
    <property type="entry name" value="IPNS-like_sf"/>
</dbReference>
<dbReference type="Gene3D" id="2.60.120.330">
    <property type="entry name" value="B-lactam Antibiotic, Isopenicillin N Synthase, Chain"/>
    <property type="match status" value="1"/>
</dbReference>
<feature type="domain" description="Fe2OG dioxygenase" evidence="6">
    <location>
        <begin position="71"/>
        <end position="171"/>
    </location>
</feature>
<dbReference type="GO" id="GO:0016491">
    <property type="term" value="F:oxidoreductase activity"/>
    <property type="evidence" value="ECO:0007669"/>
    <property type="project" value="UniProtKB-KW"/>
</dbReference>
<proteinExistence type="inferred from homology"/>
<dbReference type="PROSITE" id="PS51471">
    <property type="entry name" value="FE2OG_OXY"/>
    <property type="match status" value="1"/>
</dbReference>
<evidence type="ECO:0000256" key="1">
    <source>
        <dbReference type="ARBA" id="ARBA00022723"/>
    </source>
</evidence>
<dbReference type="Proteomes" id="UP000008311">
    <property type="component" value="Unassembled WGS sequence"/>
</dbReference>
<organism evidence="7 8">
    <name type="scientific">Ricinus communis</name>
    <name type="common">Castor bean</name>
    <dbReference type="NCBI Taxonomy" id="3988"/>
    <lineage>
        <taxon>Eukaryota</taxon>
        <taxon>Viridiplantae</taxon>
        <taxon>Streptophyta</taxon>
        <taxon>Embryophyta</taxon>
        <taxon>Tracheophyta</taxon>
        <taxon>Spermatophyta</taxon>
        <taxon>Magnoliopsida</taxon>
        <taxon>eudicotyledons</taxon>
        <taxon>Gunneridae</taxon>
        <taxon>Pentapetalae</taxon>
        <taxon>rosids</taxon>
        <taxon>fabids</taxon>
        <taxon>Malpighiales</taxon>
        <taxon>Euphorbiaceae</taxon>
        <taxon>Acalyphoideae</taxon>
        <taxon>Acalypheae</taxon>
        <taxon>Ricinus</taxon>
    </lineage>
</organism>
<accession>B9SXN3</accession>
<evidence type="ECO:0000256" key="3">
    <source>
        <dbReference type="ARBA" id="ARBA00023004"/>
    </source>
</evidence>
<dbReference type="InterPro" id="IPR005123">
    <property type="entry name" value="Oxoglu/Fe-dep_dioxygenase_dom"/>
</dbReference>